<dbReference type="Proteomes" id="UP000219860">
    <property type="component" value="Chromosome 13"/>
</dbReference>
<reference evidence="3 8" key="1">
    <citation type="submission" date="2016-02" db="EMBL/GenBank/DDBJ databases">
        <authorList>
            <consortium name="Pathogen Informatics"/>
        </authorList>
    </citation>
    <scope>NUCLEOTIDE SEQUENCE [LARGE SCALE GENOMIC DNA]</scope>
    <source>
        <strain evidence="3 8">K173</strain>
        <strain evidence="4 12">NK65 ny</strain>
        <strain evidence="7 11">NK65e</strain>
        <strain evidence="5 9">SP11 Antwerpcl1</strain>
        <strain evidence="6 10">SP11 RLL</strain>
    </source>
</reference>
<dbReference type="Proteomes" id="UP000219974">
    <property type="component" value="Chromosome 13"/>
</dbReference>
<proteinExistence type="predicted"/>
<dbReference type="OMA" id="LCDHNFY"/>
<dbReference type="Proteomes" id="UP000069549">
    <property type="component" value="Chromosome 13"/>
</dbReference>
<dbReference type="Proteomes" id="UP000516480">
    <property type="component" value="Chromosome 13"/>
</dbReference>
<evidence type="ECO:0000313" key="3">
    <source>
        <dbReference type="EMBL" id="CXI99015.1"/>
    </source>
</evidence>
<dbReference type="EMBL" id="LT614639">
    <property type="protein sequence ID" value="SCN27914.1"/>
    <property type="molecule type" value="Genomic_DNA"/>
</dbReference>
<evidence type="ECO:0000256" key="2">
    <source>
        <dbReference type="SAM" id="MobiDB-lite"/>
    </source>
</evidence>
<organism evidence="3 8">
    <name type="scientific">Plasmodium berghei</name>
    <dbReference type="NCBI Taxonomy" id="5821"/>
    <lineage>
        <taxon>Eukaryota</taxon>
        <taxon>Sar</taxon>
        <taxon>Alveolata</taxon>
        <taxon>Apicomplexa</taxon>
        <taxon>Aconoidasida</taxon>
        <taxon>Haemosporida</taxon>
        <taxon>Plasmodiidae</taxon>
        <taxon>Plasmodium</taxon>
        <taxon>Plasmodium (Vinckeia)</taxon>
    </lineage>
</organism>
<keyword evidence="1" id="KW-0175">Coiled coil</keyword>
<evidence type="ECO:0000313" key="9">
    <source>
        <dbReference type="Proteomes" id="UP000219860"/>
    </source>
</evidence>
<feature type="compositionally biased region" description="Low complexity" evidence="2">
    <location>
        <begin position="1531"/>
        <end position="1546"/>
    </location>
</feature>
<feature type="region of interest" description="Disordered" evidence="2">
    <location>
        <begin position="1531"/>
        <end position="1552"/>
    </location>
</feature>
<evidence type="ECO:0000256" key="1">
    <source>
        <dbReference type="SAM" id="Coils"/>
    </source>
</evidence>
<evidence type="ECO:0000313" key="8">
    <source>
        <dbReference type="Proteomes" id="UP000069549"/>
    </source>
</evidence>
<dbReference type="VEuPathDB" id="PlasmoDB:PBANKA_1341000"/>
<feature type="compositionally biased region" description="Basic and acidic residues" evidence="2">
    <location>
        <begin position="2085"/>
        <end position="2103"/>
    </location>
</feature>
<feature type="coiled-coil region" evidence="1">
    <location>
        <begin position="474"/>
        <end position="564"/>
    </location>
</feature>
<dbReference type="Proteomes" id="UP000220214">
    <property type="component" value="Chromosome 13"/>
</dbReference>
<name>A0A0Y9ZPN8_PLABE</name>
<dbReference type="EMBL" id="LT608261">
    <property type="protein sequence ID" value="SCM16683.1"/>
    <property type="molecule type" value="Genomic_DNA"/>
</dbReference>
<feature type="compositionally biased region" description="Low complexity" evidence="2">
    <location>
        <begin position="2116"/>
        <end position="2132"/>
    </location>
</feature>
<dbReference type="EMBL" id="LT608277">
    <property type="protein sequence ID" value="SCM18481.1"/>
    <property type="molecule type" value="Genomic_DNA"/>
</dbReference>
<dbReference type="EMBL" id="LT160033">
    <property type="protein sequence ID" value="CXI99015.1"/>
    <property type="molecule type" value="Genomic_DNA"/>
</dbReference>
<gene>
    <name evidence="3" type="ORF">PBK173_000401900</name>
    <name evidence="7" type="ORF">PBNK65E_000390700</name>
    <name evidence="4" type="ORF">PBNK65NY_000390200</name>
    <name evidence="5" type="ORF">PBSP11A_000390600</name>
    <name evidence="6" type="ORF">PBSP11RLL_000390800</name>
</gene>
<evidence type="ECO:0000313" key="11">
    <source>
        <dbReference type="Proteomes" id="UP000220214"/>
    </source>
</evidence>
<dbReference type="OrthoDB" id="378010at2759"/>
<evidence type="ECO:0000313" key="12">
    <source>
        <dbReference type="Proteomes" id="UP000516480"/>
    </source>
</evidence>
<evidence type="ECO:0000313" key="7">
    <source>
        <dbReference type="EMBL" id="SCN27914.1"/>
    </source>
</evidence>
<feature type="region of interest" description="Disordered" evidence="2">
    <location>
        <begin position="2084"/>
        <end position="2103"/>
    </location>
</feature>
<evidence type="ECO:0000313" key="10">
    <source>
        <dbReference type="Proteomes" id="UP000219974"/>
    </source>
</evidence>
<accession>A0A0Y9ZPN8</accession>
<evidence type="ECO:0000313" key="4">
    <source>
        <dbReference type="EMBL" id="SCL97792.1"/>
    </source>
</evidence>
<protein>
    <submittedName>
        <fullName evidence="3">Uncharacterized protein</fullName>
    </submittedName>
</protein>
<evidence type="ECO:0000313" key="5">
    <source>
        <dbReference type="EMBL" id="SCM16683.1"/>
    </source>
</evidence>
<dbReference type="EMBL" id="LT608149">
    <property type="protein sequence ID" value="SCL97792.1"/>
    <property type="molecule type" value="Genomic_DNA"/>
</dbReference>
<feature type="region of interest" description="Disordered" evidence="2">
    <location>
        <begin position="2113"/>
        <end position="2132"/>
    </location>
</feature>
<feature type="coiled-coil region" evidence="1">
    <location>
        <begin position="780"/>
        <end position="814"/>
    </location>
</feature>
<sequence length="2359" mass="278089">MDINRSRFNELDEEFENKNVLKENCLNTDFSYEHILNNNIKRPQEIDCGMSCGSSFYERYENGNKIFENNLTEENINNKFIDGSHNLDNNFHDDNKKNNPVYIYNTTNGLDVSFKQINNEDFVKKISNIEINTLNKNNNIIKVSQNPIICYTDEKKIETNLNDGCIITKSIYNNKISSNEINQEYRENFPYISQYNDDVFFLNSNSICRGEESVGTTNLESNLISPYLGSNTVNYSNSIMSEKKLYFPETGKIESNNRYIINTEKNNSNYSSNEIKSNNNNSVNIISRTVLEEDINLVSKLDDVKLDATNKNNHNIENEYLEKNFNSEKKDIEKNIFSLSKEDIYNSVANEIMNYKNTIYDLETELKIKNSYLENEKKKNEGYEKIIEKYINNLNLPFHDNNSMSTFDINEIQIKQIKQELLLKSTEVIELNNAINNLKSQKALFINSVYNELQVSMKKETENSLILHAQTIRLNNANKYIESQSNKINNLVNELKKLEQRYIYHIQKDERIINELLNEKKEFVKIAEKLNIVNIENKNKNEELEKYKNKCNELTEELNDLVRVISDDQLVHQKTFNKSYQTNDLGFLMYMPNQKNVESTTSNCTRITKNRNSNRNTNSNTNAEDDYIRHDISESNNQDDVNNSNNLNNGLKIQLGKLIEHNDWLKSEVDKYFKKNTEIVEELKNKTKIISEQNKRYALLLEKYNILENDFKNIHDVCSQLEGKFKKEQCQNIMENKNMSDSFEKNESKELRKRNLSLKDLQINESNQSESNINDYKIYCSELKLENEALKVVIEKLKNKNKKLSKNMELLLNDLITNEQLNDEEVSNNNMIKNTTNISNLDNEHNQDNSQTVIYDMSKQATLQKDEHISKNTTLVNSIYQKEPMLLIKNEEVSIEKNYINESKKKMPTKTVDIFTQTEFSISEKTNALIQTEFNNSEKTNALIQTEFNNSEKTNAIIQTELNEYNKNCVTTGINTEEKTISNKCIITDNHVKPLIDACINTNKVKVINQDINMEYKSTQTNETDCYIKSTQTDFKKRIDRGVLTEMCGITDFNIKQIMIKNKILTKNKKIQVTVSNLNASIQTQETTSSDISKRPSNNYYNMNHTDKYKYNLFNINKDLRCIKKKKKYFKSSSSIYSSNSIDNIQLEDSNISSELCSFKNNNKYYYYKDDKNGYRDGIKRNKGCYYIKRQDSNNSYSDTSYDVNDYNDISNIYPLSQKKRHTKNILPICDMEYNREYYMKRNCPPLKYSRKYKNQDRSKYSKSYNRNEEEEVESLLEILKYSSEYENEKDEGNYEESQLSSNYRNEGRIEIYRNIIDNDSYYKKRMMKYRKREKKIKKINKSEKMFRRDQLDKLSQNENKHKIYKKLKNSNYMIKFENKHVQTDEQIFNDIFYDDINTHVKNNFSDIIDQNVKNLKIKINEYKNDFYYTAIVCEQCKGLYIDTLLMYNIISYMNYKSYNDSAPLFYNDVFLYSDNEQNKIPIKKSSSYTNLNYNDTFMKKNKHRFISNTLNNTSHSLSFYKKQISEENYNNNDNDNISNDIPSSSCEHQQSDKDCVNNEDIKLDNMNTVIHKFVAENIPYGFILCTCHSAVLRYKSIRLKKEVRRGNSEKDDINGIKKYNVNNEKKIIFFSKIKNIILKLKNELSQIRGTIDNLFFSNKNNILLNNILNTSYFKDIPSIVYNHVHNIETKNDDSMDKLLFNNENDNALVMFQINKKENISNNYILDNINNFKGISEIDKVSNICIPIKCDNNIIEKKEINICENMKPSKYLCTNKNDKFTENINEIISKKYNQNDLKEQTFSFKYLIENYDIKNITTFFICCILSLNEIHTNLCIPFMKNNSFHNISSPSFGMEAQPDYCVGIEQNEIKIIDIINKDSESIKYNKIKETECFLEEYNIVLDTNPQSICVKQMAEIENTLCILSINIINKIKERYIEIMSVYLFIGEHIDDKNIKVSDLMKLIDNYGKIYLYLTSLNKIHSNKKKKLYSENNSIIKSFKLQISEMVKMKDKENGDPQNERFQSDNSSTICDSQVNKKECKETPELKNKDNIKCNDKINNCMIKTDELNEEINILKIKNKKNSKNISKDDKTIRDNNRRNSDCKHKGKYIKYQGPCSSSSNNTNSTCDETSSSIDIDKNEENIESEENKDKIEKVHYLKDNKYEEYNEISKGKNDEKKWKKKERNMKHINTINNIKINEMCNILFSLKEKIIAFLSYIYKKLCRNMLINIYYVKRLYTQIVNIFLNIPRDININYVFIKNREINTNMYIKKYNDISINEKYLELIYNKFHNYSHEGLLNVKNMRDKRKNKNKLKKIKYNVPKQYDVDNASSPRKNLSLKMDEENISHKDSSSNMSLFFEI</sequence>
<evidence type="ECO:0000313" key="6">
    <source>
        <dbReference type="EMBL" id="SCM18481.1"/>
    </source>
</evidence>